<name>A0A0D5LME4_MAREN</name>
<proteinExistence type="predicted"/>
<protein>
    <submittedName>
        <fullName evidence="1">Uncharacterized protein</fullName>
    </submittedName>
</protein>
<sequence>MVYEVYVLPLVFGVGRHFHFNVEILACRCIVRFCPTAAAIGFAWVAGRRRIIEGIDVTVIGGVRGAHSFVVLRAPDVMRGRAWLCGLGFKPDRRAVTEILLKCGSIGRAGPFGIASILRFQVAKYHAGIPLGT</sequence>
<keyword evidence="2" id="KW-1185">Reference proteome</keyword>
<organism evidence="1 2">
    <name type="scientific">Martelella endophytica</name>
    <dbReference type="NCBI Taxonomy" id="1486262"/>
    <lineage>
        <taxon>Bacteria</taxon>
        <taxon>Pseudomonadati</taxon>
        <taxon>Pseudomonadota</taxon>
        <taxon>Alphaproteobacteria</taxon>
        <taxon>Hyphomicrobiales</taxon>
        <taxon>Aurantimonadaceae</taxon>
        <taxon>Martelella</taxon>
    </lineage>
</organism>
<dbReference type="HOGENOM" id="CLU_1904205_0_0_5"/>
<evidence type="ECO:0000313" key="1">
    <source>
        <dbReference type="EMBL" id="AJY44478.1"/>
    </source>
</evidence>
<dbReference type="KEGG" id="mey:TM49_00350"/>
<dbReference type="PATRIC" id="fig|1486262.3.peg.75"/>
<dbReference type="Proteomes" id="UP000032611">
    <property type="component" value="Chromosome"/>
</dbReference>
<evidence type="ECO:0000313" key="2">
    <source>
        <dbReference type="Proteomes" id="UP000032611"/>
    </source>
</evidence>
<dbReference type="EMBL" id="CP010803">
    <property type="protein sequence ID" value="AJY44478.1"/>
    <property type="molecule type" value="Genomic_DNA"/>
</dbReference>
<accession>A0A0D5LME4</accession>
<reference evidence="1 2" key="1">
    <citation type="journal article" date="2015" name="Genome Announc.">
        <title>Complete genome sequence of Martelella endophytica YC6887, which has antifungal activity associated with a halophyte.</title>
        <authorList>
            <person name="Khan A."/>
            <person name="Khan H."/>
            <person name="Chung E.J."/>
            <person name="Hossain M.T."/>
            <person name="Chung Y.R."/>
        </authorList>
    </citation>
    <scope>NUCLEOTIDE SEQUENCE [LARGE SCALE GENOMIC DNA]</scope>
    <source>
        <strain evidence="1">YC6887</strain>
    </source>
</reference>
<gene>
    <name evidence="1" type="ORF">TM49_00350</name>
</gene>
<dbReference type="AlphaFoldDB" id="A0A0D5LME4"/>